<organism evidence="2 3">
    <name type="scientific">Botryotinia narcissicola</name>
    <dbReference type="NCBI Taxonomy" id="278944"/>
    <lineage>
        <taxon>Eukaryota</taxon>
        <taxon>Fungi</taxon>
        <taxon>Dikarya</taxon>
        <taxon>Ascomycota</taxon>
        <taxon>Pezizomycotina</taxon>
        <taxon>Leotiomycetes</taxon>
        <taxon>Helotiales</taxon>
        <taxon>Sclerotiniaceae</taxon>
        <taxon>Botryotinia</taxon>
    </lineage>
</organism>
<keyword evidence="3" id="KW-1185">Reference proteome</keyword>
<dbReference type="Proteomes" id="UP000297452">
    <property type="component" value="Unassembled WGS sequence"/>
</dbReference>
<evidence type="ECO:0000256" key="1">
    <source>
        <dbReference type="SAM" id="Phobius"/>
    </source>
</evidence>
<name>A0A4Z1IGI8_9HELO</name>
<keyword evidence="1" id="KW-0472">Membrane</keyword>
<reference evidence="2 3" key="1">
    <citation type="submission" date="2017-12" db="EMBL/GenBank/DDBJ databases">
        <title>Comparative genomics of Botrytis spp.</title>
        <authorList>
            <person name="Valero-Jimenez C.A."/>
            <person name="Tapia P."/>
            <person name="Veloso J."/>
            <person name="Silva-Moreno E."/>
            <person name="Staats M."/>
            <person name="Valdes J.H."/>
            <person name="Van Kan J.A.L."/>
        </authorList>
    </citation>
    <scope>NUCLEOTIDE SEQUENCE [LARGE SCALE GENOMIC DNA]</scope>
    <source>
        <strain evidence="2 3">MUCL2120</strain>
    </source>
</reference>
<protein>
    <submittedName>
        <fullName evidence="2">Uncharacterized protein</fullName>
    </submittedName>
</protein>
<gene>
    <name evidence="2" type="ORF">BOTNAR_0236g00110</name>
</gene>
<comment type="caution">
    <text evidence="2">The sequence shown here is derived from an EMBL/GenBank/DDBJ whole genome shotgun (WGS) entry which is preliminary data.</text>
</comment>
<accession>A0A4Z1IGI8</accession>
<proteinExistence type="predicted"/>
<sequence>MVSYTNMAARAPTNERIMETFAALMWMEYQKRVALAFLVFGYEAIYWAVTTIYPGMKTPGFCVLVQTLGMLFFWMAFGRPVEAVQDVELGRGVVPESRVEGERRVEEADGHFKSRCAST</sequence>
<dbReference type="AlphaFoldDB" id="A0A4Z1IGI8"/>
<feature type="transmembrane region" description="Helical" evidence="1">
    <location>
        <begin position="33"/>
        <end position="52"/>
    </location>
</feature>
<dbReference type="EMBL" id="PQXJ01000236">
    <property type="protein sequence ID" value="TGO55843.1"/>
    <property type="molecule type" value="Genomic_DNA"/>
</dbReference>
<keyword evidence="1" id="KW-1133">Transmembrane helix</keyword>
<evidence type="ECO:0000313" key="2">
    <source>
        <dbReference type="EMBL" id="TGO55843.1"/>
    </source>
</evidence>
<keyword evidence="1" id="KW-0812">Transmembrane</keyword>
<feature type="transmembrane region" description="Helical" evidence="1">
    <location>
        <begin position="58"/>
        <end position="77"/>
    </location>
</feature>
<evidence type="ECO:0000313" key="3">
    <source>
        <dbReference type="Proteomes" id="UP000297452"/>
    </source>
</evidence>